<dbReference type="Proteomes" id="UP000245839">
    <property type="component" value="Unassembled WGS sequence"/>
</dbReference>
<gene>
    <name evidence="1" type="ORF">BCF38_1147</name>
    <name evidence="2" type="ORF">SAMN05421539_1147</name>
</gene>
<dbReference type="RefSeq" id="WP_109565941.1">
    <property type="nucleotide sequence ID" value="NZ_QGDJ01000014.1"/>
</dbReference>
<dbReference type="Gene3D" id="3.40.50.300">
    <property type="entry name" value="P-loop containing nucleotide triphosphate hydrolases"/>
    <property type="match status" value="1"/>
</dbReference>
<dbReference type="Proteomes" id="UP000251571">
    <property type="component" value="Unassembled WGS sequence"/>
</dbReference>
<organism evidence="2 4">
    <name type="scientific">Jannaschia seohaensis</name>
    <dbReference type="NCBI Taxonomy" id="475081"/>
    <lineage>
        <taxon>Bacteria</taxon>
        <taxon>Pseudomonadati</taxon>
        <taxon>Pseudomonadota</taxon>
        <taxon>Alphaproteobacteria</taxon>
        <taxon>Rhodobacterales</taxon>
        <taxon>Roseobacteraceae</taxon>
        <taxon>Jannaschia</taxon>
    </lineage>
</organism>
<dbReference type="GO" id="GO:0016020">
    <property type="term" value="C:membrane"/>
    <property type="evidence" value="ECO:0007669"/>
    <property type="project" value="InterPro"/>
</dbReference>
<dbReference type="EMBL" id="QGDJ01000014">
    <property type="protein sequence ID" value="PWJ13245.1"/>
    <property type="molecule type" value="Genomic_DNA"/>
</dbReference>
<protein>
    <submittedName>
        <fullName evidence="2">Sulfotransferase family protein</fullName>
    </submittedName>
</protein>
<evidence type="ECO:0000313" key="4">
    <source>
        <dbReference type="Proteomes" id="UP000251571"/>
    </source>
</evidence>
<reference evidence="2 4" key="1">
    <citation type="submission" date="2016-10" db="EMBL/GenBank/DDBJ databases">
        <authorList>
            <person name="Cai Z."/>
        </authorList>
    </citation>
    <scope>NUCLEOTIDE SEQUENCE [LARGE SCALE GENOMIC DNA]</scope>
    <source>
        <strain evidence="2 4">DSM 25227</strain>
    </source>
</reference>
<evidence type="ECO:0000313" key="3">
    <source>
        <dbReference type="Proteomes" id="UP000245839"/>
    </source>
</evidence>
<dbReference type="AlphaFoldDB" id="A0A2Y9B295"/>
<sequence>MPFFRSGDKLIYFIHVPKCAGTSVEFYLAERFGPLAFKDSEHYRRPERERWSKSSPQHVLLPDLTRLVPLEMFDAMFAVVRHPVDRMASAYLFKREVERQVPPEMSFDAWLDGLEAVRAEDPYALDNHVCAAVEFVPEEGAAVFRLEDGLGALVEWLDTQVGSADGPREIGHKQNRANWYARRNKPTAEFSVGPEARARIREMYALDFERFGYGIDDETAY</sequence>
<evidence type="ECO:0000313" key="2">
    <source>
        <dbReference type="EMBL" id="SSA50571.1"/>
    </source>
</evidence>
<dbReference type="OrthoDB" id="7444642at2"/>
<accession>A0A2Y9B295</accession>
<dbReference type="InterPro" id="IPR027417">
    <property type="entry name" value="P-loop_NTPase"/>
</dbReference>
<dbReference type="GO" id="GO:0008146">
    <property type="term" value="F:sulfotransferase activity"/>
    <property type="evidence" value="ECO:0007669"/>
    <property type="project" value="InterPro"/>
</dbReference>
<proteinExistence type="predicted"/>
<keyword evidence="3" id="KW-1185">Reference proteome</keyword>
<keyword evidence="2" id="KW-0808">Transferase</keyword>
<dbReference type="EMBL" id="UETC01000014">
    <property type="protein sequence ID" value="SSA50571.1"/>
    <property type="molecule type" value="Genomic_DNA"/>
</dbReference>
<evidence type="ECO:0000313" key="1">
    <source>
        <dbReference type="EMBL" id="PWJ13245.1"/>
    </source>
</evidence>
<reference evidence="1 3" key="2">
    <citation type="submission" date="2018-03" db="EMBL/GenBank/DDBJ databases">
        <title>Genomic Encyclopedia of Archaeal and Bacterial Type Strains, Phase II (KMG-II): from individual species to whole genera.</title>
        <authorList>
            <person name="Goeker M."/>
        </authorList>
    </citation>
    <scope>NUCLEOTIDE SEQUENCE [LARGE SCALE GENOMIC DNA]</scope>
    <source>
        <strain evidence="1 3">DSM 25227</strain>
    </source>
</reference>
<dbReference type="Pfam" id="PF03567">
    <property type="entry name" value="Sulfotransfer_2"/>
    <property type="match status" value="1"/>
</dbReference>
<name>A0A2Y9B295_9RHOB</name>
<dbReference type="InterPro" id="IPR005331">
    <property type="entry name" value="Sulfotransferase"/>
</dbReference>
<dbReference type="SUPFAM" id="SSF52540">
    <property type="entry name" value="P-loop containing nucleoside triphosphate hydrolases"/>
    <property type="match status" value="1"/>
</dbReference>